<protein>
    <submittedName>
        <fullName evidence="5">Glycine zipper 2TM domain-containing protein</fullName>
    </submittedName>
</protein>
<proteinExistence type="predicted"/>
<evidence type="ECO:0000313" key="5">
    <source>
        <dbReference type="EMBL" id="MBH9577915.1"/>
    </source>
</evidence>
<evidence type="ECO:0000256" key="1">
    <source>
        <dbReference type="ARBA" id="ARBA00004370"/>
    </source>
</evidence>
<dbReference type="InterPro" id="IPR051407">
    <property type="entry name" value="Bact_OM_lipoprot/Surf_antigen"/>
</dbReference>
<dbReference type="InterPro" id="IPR008816">
    <property type="entry name" value="Gly_zipper_2TM_dom"/>
</dbReference>
<evidence type="ECO:0000259" key="4">
    <source>
        <dbReference type="Pfam" id="PF05433"/>
    </source>
</evidence>
<dbReference type="PANTHER" id="PTHR35603:SF2">
    <property type="entry name" value="OUTER MEMBRANE LIPOPROTEIN"/>
    <property type="match status" value="1"/>
</dbReference>
<feature type="non-terminal residue" evidence="5">
    <location>
        <position position="1"/>
    </location>
</feature>
<keyword evidence="6" id="KW-1185">Reference proteome</keyword>
<evidence type="ECO:0000313" key="6">
    <source>
        <dbReference type="Proteomes" id="UP000613266"/>
    </source>
</evidence>
<sequence>PAQPAAQATPPAARSARPPAVPPQAAAAQVAPACRDCGVVESVEKRVRSAPTSGVGAVAGGVVGGLLGNQFGKGDGRRAMTVVGAVGGGVLGHEIEKKQRSHTEYLVRVRMADGSLRERVQARPLAIGSHVRLGEQGLQLLETAP</sequence>
<comment type="caution">
    <text evidence="5">The sequence shown here is derived from an EMBL/GenBank/DDBJ whole genome shotgun (WGS) entry which is preliminary data.</text>
</comment>
<dbReference type="Pfam" id="PF05433">
    <property type="entry name" value="Rick_17kDa_Anti"/>
    <property type="match status" value="1"/>
</dbReference>
<dbReference type="Proteomes" id="UP000613266">
    <property type="component" value="Unassembled WGS sequence"/>
</dbReference>
<dbReference type="AlphaFoldDB" id="A0A931J476"/>
<organism evidence="5 6">
    <name type="scientific">Inhella proteolytica</name>
    <dbReference type="NCBI Taxonomy" id="2795029"/>
    <lineage>
        <taxon>Bacteria</taxon>
        <taxon>Pseudomonadati</taxon>
        <taxon>Pseudomonadota</taxon>
        <taxon>Betaproteobacteria</taxon>
        <taxon>Burkholderiales</taxon>
        <taxon>Sphaerotilaceae</taxon>
        <taxon>Inhella</taxon>
    </lineage>
</organism>
<dbReference type="EMBL" id="JAEDAK010000008">
    <property type="protein sequence ID" value="MBH9577915.1"/>
    <property type="molecule type" value="Genomic_DNA"/>
</dbReference>
<evidence type="ECO:0000256" key="2">
    <source>
        <dbReference type="ARBA" id="ARBA00023136"/>
    </source>
</evidence>
<keyword evidence="2" id="KW-0472">Membrane</keyword>
<dbReference type="PANTHER" id="PTHR35603">
    <property type="match status" value="1"/>
</dbReference>
<reference evidence="5" key="1">
    <citation type="submission" date="2020-12" db="EMBL/GenBank/DDBJ databases">
        <title>The genome sequence of Inhella sp. 1Y17.</title>
        <authorList>
            <person name="Liu Y."/>
        </authorList>
    </citation>
    <scope>NUCLEOTIDE SEQUENCE</scope>
    <source>
        <strain evidence="5">1Y17</strain>
    </source>
</reference>
<name>A0A931J476_9BURK</name>
<dbReference type="GO" id="GO:0019867">
    <property type="term" value="C:outer membrane"/>
    <property type="evidence" value="ECO:0007669"/>
    <property type="project" value="InterPro"/>
</dbReference>
<feature type="region of interest" description="Disordered" evidence="3">
    <location>
        <begin position="1"/>
        <end position="24"/>
    </location>
</feature>
<dbReference type="RefSeq" id="WP_198111676.1">
    <property type="nucleotide sequence ID" value="NZ_JAEDAK010000008.1"/>
</dbReference>
<gene>
    <name evidence="5" type="ORF">I7X39_13505</name>
</gene>
<comment type="subcellular location">
    <subcellularLocation>
        <location evidence="1">Membrane</location>
    </subcellularLocation>
</comment>
<accession>A0A931J476</accession>
<evidence type="ECO:0000256" key="3">
    <source>
        <dbReference type="SAM" id="MobiDB-lite"/>
    </source>
</evidence>
<feature type="domain" description="Glycine zipper 2TM" evidence="4">
    <location>
        <begin position="56"/>
        <end position="96"/>
    </location>
</feature>